<dbReference type="SUPFAM" id="SSF53850">
    <property type="entry name" value="Periplasmic binding protein-like II"/>
    <property type="match status" value="1"/>
</dbReference>
<dbReference type="Gene3D" id="3.40.190.10">
    <property type="entry name" value="Periplasmic binding protein-like II"/>
    <property type="match status" value="1"/>
</dbReference>
<dbReference type="InterPro" id="IPR042100">
    <property type="entry name" value="Bug_dom1"/>
</dbReference>
<dbReference type="PANTHER" id="PTHR42928:SF5">
    <property type="entry name" value="BLR1237 PROTEIN"/>
    <property type="match status" value="1"/>
</dbReference>
<dbReference type="InterPro" id="IPR005064">
    <property type="entry name" value="BUG"/>
</dbReference>
<dbReference type="Pfam" id="PF03401">
    <property type="entry name" value="TctC"/>
    <property type="match status" value="1"/>
</dbReference>
<reference evidence="3 4" key="1">
    <citation type="submission" date="2024-06" db="EMBL/GenBank/DDBJ databases">
        <title>Sorghum-associated microbial communities from plants grown in Nebraska, USA.</title>
        <authorList>
            <person name="Schachtman D."/>
        </authorList>
    </citation>
    <scope>NUCLEOTIDE SEQUENCE [LARGE SCALE GENOMIC DNA]</scope>
    <source>
        <strain evidence="3 4">2709</strain>
    </source>
</reference>
<dbReference type="PANTHER" id="PTHR42928">
    <property type="entry name" value="TRICARBOXYLATE-BINDING PROTEIN"/>
    <property type="match status" value="1"/>
</dbReference>
<evidence type="ECO:0000256" key="2">
    <source>
        <dbReference type="SAM" id="SignalP"/>
    </source>
</evidence>
<evidence type="ECO:0000256" key="1">
    <source>
        <dbReference type="ARBA" id="ARBA00006987"/>
    </source>
</evidence>
<keyword evidence="4" id="KW-1185">Reference proteome</keyword>
<name>A0ABV2Q8Y0_9BURK</name>
<feature type="chain" id="PRO_5045375094" evidence="2">
    <location>
        <begin position="26"/>
        <end position="328"/>
    </location>
</feature>
<dbReference type="Gene3D" id="3.40.190.150">
    <property type="entry name" value="Bordetella uptake gene, domain 1"/>
    <property type="match status" value="1"/>
</dbReference>
<keyword evidence="3" id="KW-0675">Receptor</keyword>
<comment type="similarity">
    <text evidence="1">Belongs to the UPF0065 (bug) family.</text>
</comment>
<organism evidence="3 4">
    <name type="scientific">Ottowia thiooxydans</name>
    <dbReference type="NCBI Taxonomy" id="219182"/>
    <lineage>
        <taxon>Bacteria</taxon>
        <taxon>Pseudomonadati</taxon>
        <taxon>Pseudomonadota</taxon>
        <taxon>Betaproteobacteria</taxon>
        <taxon>Burkholderiales</taxon>
        <taxon>Comamonadaceae</taxon>
        <taxon>Ottowia</taxon>
    </lineage>
</organism>
<keyword evidence="2" id="KW-0732">Signal</keyword>
<dbReference type="RefSeq" id="WP_354443193.1">
    <property type="nucleotide sequence ID" value="NZ_JBEPSH010000004.1"/>
</dbReference>
<gene>
    <name evidence="3" type="ORF">ABIE13_002206</name>
</gene>
<dbReference type="PIRSF" id="PIRSF017082">
    <property type="entry name" value="YflP"/>
    <property type="match status" value="1"/>
</dbReference>
<protein>
    <submittedName>
        <fullName evidence="3">Tripartite-type tricarboxylate transporter receptor subunit TctC</fullName>
    </submittedName>
</protein>
<accession>A0ABV2Q8Y0</accession>
<dbReference type="EMBL" id="JBEPSH010000004">
    <property type="protein sequence ID" value="MET4577095.1"/>
    <property type="molecule type" value="Genomic_DNA"/>
</dbReference>
<feature type="signal peptide" evidence="2">
    <location>
        <begin position="1"/>
        <end position="25"/>
    </location>
</feature>
<evidence type="ECO:0000313" key="3">
    <source>
        <dbReference type="EMBL" id="MET4577095.1"/>
    </source>
</evidence>
<comment type="caution">
    <text evidence="3">The sequence shown here is derived from an EMBL/GenBank/DDBJ whole genome shotgun (WGS) entry which is preliminary data.</text>
</comment>
<dbReference type="Proteomes" id="UP001549320">
    <property type="component" value="Unassembled WGS sequence"/>
</dbReference>
<sequence>MLNRRQFALSSLSAASVSITGPAWAQGTDSFPSKPVTIVIPYAAGGLTDIIGRAISPRLADKWGKPVLIDNKPGGGTTIGTGFVSRAPGDGYTLLLTAFGYIGNQLMLPKLPYDVKALTPLTNTSDSPSVLYISPRLPVKTLAEFVAYGKANPGKISFASSGNGSSPHIAAEMFAGMAGIEIIHVPYRGNGPAITDLVGGQVDALFDSPATMSYVPTGRLRVLGHGYANNNPRLPGVVPISKSGVPGLEKFEAGGWFGFFLPSSTPEALQQRLYTDIRAVLEMPATQEALSKAGVDPRLMTRTEFAAYLQHELDRWGPVIRGRNIRAD</sequence>
<proteinExistence type="inferred from homology"/>
<evidence type="ECO:0000313" key="4">
    <source>
        <dbReference type="Proteomes" id="UP001549320"/>
    </source>
</evidence>